<accession>A0ACB8W801</accession>
<sequence length="142" mass="15947">MHDVNVQARDVSMTRTAAIHCLPALLGEDDSDVFKVCREAELRTSENSCSPMCILSIVLDDKEGNAVFLQPSEVNIILEGRVVTSSIHSWPDAFMYLFGLIYALHLNYPKSMLNTFLFIQQVLLHIDGDKLKPKILALTKKL</sequence>
<evidence type="ECO:0000313" key="1">
    <source>
        <dbReference type="EMBL" id="KAI3364016.1"/>
    </source>
</evidence>
<dbReference type="Proteomes" id="UP000831701">
    <property type="component" value="Chromosome 13"/>
</dbReference>
<name>A0ACB8W801_9TELE</name>
<organism evidence="1 2">
    <name type="scientific">Scortum barcoo</name>
    <name type="common">barcoo grunter</name>
    <dbReference type="NCBI Taxonomy" id="214431"/>
    <lineage>
        <taxon>Eukaryota</taxon>
        <taxon>Metazoa</taxon>
        <taxon>Chordata</taxon>
        <taxon>Craniata</taxon>
        <taxon>Vertebrata</taxon>
        <taxon>Euteleostomi</taxon>
        <taxon>Actinopterygii</taxon>
        <taxon>Neopterygii</taxon>
        <taxon>Teleostei</taxon>
        <taxon>Neoteleostei</taxon>
        <taxon>Acanthomorphata</taxon>
        <taxon>Eupercaria</taxon>
        <taxon>Centrarchiformes</taxon>
        <taxon>Terapontoidei</taxon>
        <taxon>Terapontidae</taxon>
        <taxon>Scortum</taxon>
    </lineage>
</organism>
<gene>
    <name evidence="1" type="ORF">L3Q82_010777</name>
</gene>
<reference evidence="1" key="1">
    <citation type="submission" date="2022-04" db="EMBL/GenBank/DDBJ databases">
        <title>Jade perch genome.</title>
        <authorList>
            <person name="Chao B."/>
        </authorList>
    </citation>
    <scope>NUCLEOTIDE SEQUENCE</scope>
    <source>
        <strain evidence="1">CB-2022</strain>
    </source>
</reference>
<proteinExistence type="predicted"/>
<evidence type="ECO:0000313" key="2">
    <source>
        <dbReference type="Proteomes" id="UP000831701"/>
    </source>
</evidence>
<dbReference type="EMBL" id="CM041543">
    <property type="protein sequence ID" value="KAI3364016.1"/>
    <property type="molecule type" value="Genomic_DNA"/>
</dbReference>
<protein>
    <submittedName>
        <fullName evidence="1">Uncharacterized protein</fullName>
    </submittedName>
</protein>
<keyword evidence="2" id="KW-1185">Reference proteome</keyword>
<comment type="caution">
    <text evidence="1">The sequence shown here is derived from an EMBL/GenBank/DDBJ whole genome shotgun (WGS) entry which is preliminary data.</text>
</comment>